<evidence type="ECO:0000313" key="2">
    <source>
        <dbReference type="EMBL" id="WFP93268.1"/>
    </source>
</evidence>
<protein>
    <submittedName>
        <fullName evidence="2">Uncharacterized protein</fullName>
    </submittedName>
</protein>
<dbReference type="Proteomes" id="UP001214094">
    <property type="component" value="Plasmid unnamedA"/>
</dbReference>
<name>A0ABY8HMI2_ENSAD</name>
<feature type="compositionally biased region" description="Gly residues" evidence="1">
    <location>
        <begin position="64"/>
        <end position="108"/>
    </location>
</feature>
<feature type="compositionally biased region" description="Basic and acidic residues" evidence="1">
    <location>
        <begin position="110"/>
        <end position="123"/>
    </location>
</feature>
<feature type="region of interest" description="Disordered" evidence="1">
    <location>
        <begin position="40"/>
        <end position="177"/>
    </location>
</feature>
<organism evidence="2 3">
    <name type="scientific">Ensifer adhaerens</name>
    <name type="common">Sinorhizobium morelense</name>
    <dbReference type="NCBI Taxonomy" id="106592"/>
    <lineage>
        <taxon>Bacteria</taxon>
        <taxon>Pseudomonadati</taxon>
        <taxon>Pseudomonadota</taxon>
        <taxon>Alphaproteobacteria</taxon>
        <taxon>Hyphomicrobiales</taxon>
        <taxon>Rhizobiaceae</taxon>
        <taxon>Sinorhizobium/Ensifer group</taxon>
        <taxon>Ensifer</taxon>
    </lineage>
</organism>
<gene>
    <name evidence="2" type="ORF">P4B07_26435</name>
</gene>
<geneLocation type="plasmid" evidence="2 3">
    <name>unnamedA</name>
</geneLocation>
<dbReference type="EMBL" id="CP121309">
    <property type="protein sequence ID" value="WFP93268.1"/>
    <property type="molecule type" value="Genomic_DNA"/>
</dbReference>
<keyword evidence="3" id="KW-1185">Reference proteome</keyword>
<dbReference type="RefSeq" id="WP_162731772.1">
    <property type="nucleotide sequence ID" value="NZ_CP098808.1"/>
</dbReference>
<evidence type="ECO:0000313" key="3">
    <source>
        <dbReference type="Proteomes" id="UP001214094"/>
    </source>
</evidence>
<feature type="compositionally biased region" description="Gly residues" evidence="1">
    <location>
        <begin position="46"/>
        <end position="57"/>
    </location>
</feature>
<reference evidence="2 3" key="1">
    <citation type="submission" date="2023-03" db="EMBL/GenBank/DDBJ databases">
        <title>Comparative genome and transcriptome analysis combination mining strategies for increasing vitamin B12 production of Ensifer adhaerens strain.</title>
        <authorList>
            <person name="Yongheng L."/>
        </authorList>
    </citation>
    <scope>NUCLEOTIDE SEQUENCE [LARGE SCALE GENOMIC DNA]</scope>
    <source>
        <strain evidence="2 3">Casida A-T305</strain>
        <plasmid evidence="2 3">unnamedA</plasmid>
    </source>
</reference>
<sequence length="177" mass="17046">MRLTALSIGALAAFGGDLPRLNGDRGFAGGLSWISAAHADDADAGGTNGEGAAGGSDQGSENVGSGGSNGTEGGGDWGSGDGSGVGGEPGGTGAGGGGGVIDGSGLSGGDSERHSSSSRDGRDYGPTGSVWYGGSSFLNLFRRTPEEPPEGSGPESSTRQKSDAGSRKSAGHTRTEP</sequence>
<accession>A0ABY8HMI2</accession>
<evidence type="ECO:0000256" key="1">
    <source>
        <dbReference type="SAM" id="MobiDB-lite"/>
    </source>
</evidence>
<keyword evidence="2" id="KW-0614">Plasmid</keyword>
<proteinExistence type="predicted"/>